<dbReference type="GO" id="GO:0016036">
    <property type="term" value="P:cellular response to phosphate starvation"/>
    <property type="evidence" value="ECO:0007669"/>
    <property type="project" value="TreeGrafter"/>
</dbReference>
<keyword evidence="5 7" id="KW-0472">Membrane</keyword>
<keyword evidence="6" id="KW-0175">Coiled coil</keyword>
<feature type="transmembrane region" description="Helical" evidence="7">
    <location>
        <begin position="236"/>
        <end position="257"/>
    </location>
</feature>
<dbReference type="Pfam" id="PF03124">
    <property type="entry name" value="EXS"/>
    <property type="match status" value="2"/>
</dbReference>
<dbReference type="GO" id="GO:0000822">
    <property type="term" value="F:inositol hexakisphosphate binding"/>
    <property type="evidence" value="ECO:0007669"/>
    <property type="project" value="TreeGrafter"/>
</dbReference>
<feature type="domain" description="SPX" evidence="9">
    <location>
        <begin position="1"/>
        <end position="176"/>
    </location>
</feature>
<feature type="transmembrane region" description="Helical" evidence="7">
    <location>
        <begin position="277"/>
        <end position="295"/>
    </location>
</feature>
<keyword evidence="3 7" id="KW-0812">Transmembrane</keyword>
<dbReference type="AlphaFoldDB" id="A0AAR2JJT5"/>
<sequence>MKFTEHLSAHITPEWRKQYIQYEAFKEMLYSAQDQAPSVEVTDEDTVKRYYAKFEEKFFQTCEKELAKINTFYSEKLAEAQRRFATLQNELQSSLDAQRESSRAPGLRRRRAVFHLSQQERCKHRNIKDLKLAFSEFYLSLILLQNYQNLNFTGFRKILKKHDKIFETARGADWRVAHVEVAPFYTCKKITQLISETEALVTTELEGGDRQRAMKRLRVPPLGAAQPAPSWTTFRVGLYCGVFIVLLVTISITGQFFKKETLSTVWPLVRIYRGGFLLIEFLFLLGINTYGWRQAGVNHVLIFELNPRNNLSHQHLFEIAGFLGVLWCVSILSCLFSESLMIPIQASPLALYGFFLLFLINPFKTCYYKSRFWLLKLLFRVVTAPFHRVEFADFWLADQLNSLAVLLMDLEYLVCFYSVELDWTSYKELIAGTNNHDDKDIFFYLLIAFSVINSCYTLVWDLKMDWGLFDRNAGENTLLREEIVYPQKAYYYCAILEDVILRFAWTIPLSVGTVTSCCNIADILATVLAPLEVFRRFVWNFFRLENEHLNNCGEFRAVRDISVAPLNADDQTLLEQMMDQEDGVRNRQGKKSWKRSYSMSLRRPRLASQ</sequence>
<feature type="transmembrane region" description="Helical" evidence="7">
    <location>
        <begin position="315"/>
        <end position="337"/>
    </location>
</feature>
<reference evidence="10 11" key="1">
    <citation type="submission" date="2020-10" db="EMBL/GenBank/DDBJ databases">
        <title>Pygocentrus nattereri (red-bellied piranha) genome, fPygNat1, primary haplotype.</title>
        <authorList>
            <person name="Myers G."/>
            <person name="Meyer A."/>
            <person name="Karagic N."/>
            <person name="Pippel M."/>
            <person name="Winkler S."/>
            <person name="Tracey A."/>
            <person name="Wood J."/>
            <person name="Formenti G."/>
            <person name="Howe K."/>
            <person name="Fedrigo O."/>
            <person name="Jarvis E.D."/>
        </authorList>
    </citation>
    <scope>NUCLEOTIDE SEQUENCE [LARGE SCALE GENOMIC DNA]</scope>
</reference>
<evidence type="ECO:0000259" key="8">
    <source>
        <dbReference type="PROSITE" id="PS51380"/>
    </source>
</evidence>
<comment type="similarity">
    <text evidence="2">Belongs to the SYG1 (TC 2.A.94) family.</text>
</comment>
<reference evidence="10" key="3">
    <citation type="submission" date="2025-09" db="UniProtKB">
        <authorList>
            <consortium name="Ensembl"/>
        </authorList>
    </citation>
    <scope>IDENTIFICATION</scope>
</reference>
<dbReference type="PANTHER" id="PTHR10783:SF135">
    <property type="entry name" value="XENOTROPIC AND POLYTROPIC RETROVIRUS RECEPTOR 1 HOMOLOG"/>
    <property type="match status" value="1"/>
</dbReference>
<evidence type="ECO:0000256" key="5">
    <source>
        <dbReference type="ARBA" id="ARBA00023136"/>
    </source>
</evidence>
<evidence type="ECO:0000256" key="7">
    <source>
        <dbReference type="SAM" id="Phobius"/>
    </source>
</evidence>
<name>A0AAR2JJT5_PYGNA</name>
<dbReference type="Proteomes" id="UP001501920">
    <property type="component" value="Chromosome 2"/>
</dbReference>
<reference evidence="10" key="2">
    <citation type="submission" date="2025-08" db="UniProtKB">
        <authorList>
            <consortium name="Ensembl"/>
        </authorList>
    </citation>
    <scope>IDENTIFICATION</scope>
</reference>
<evidence type="ECO:0000256" key="1">
    <source>
        <dbReference type="ARBA" id="ARBA00004141"/>
    </source>
</evidence>
<proteinExistence type="inferred from homology"/>
<dbReference type="GeneTree" id="ENSGT00500000044895"/>
<organism evidence="10 11">
    <name type="scientific">Pygocentrus nattereri</name>
    <name type="common">Red-bellied piranha</name>
    <dbReference type="NCBI Taxonomy" id="42514"/>
    <lineage>
        <taxon>Eukaryota</taxon>
        <taxon>Metazoa</taxon>
        <taxon>Chordata</taxon>
        <taxon>Craniata</taxon>
        <taxon>Vertebrata</taxon>
        <taxon>Euteleostomi</taxon>
        <taxon>Actinopterygii</taxon>
        <taxon>Neopterygii</taxon>
        <taxon>Teleostei</taxon>
        <taxon>Ostariophysi</taxon>
        <taxon>Characiformes</taxon>
        <taxon>Characoidei</taxon>
        <taxon>Pygocentrus</taxon>
    </lineage>
</organism>
<dbReference type="GO" id="GO:0005886">
    <property type="term" value="C:plasma membrane"/>
    <property type="evidence" value="ECO:0007669"/>
    <property type="project" value="TreeGrafter"/>
</dbReference>
<dbReference type="Pfam" id="PF03105">
    <property type="entry name" value="SPX"/>
    <property type="match status" value="2"/>
</dbReference>
<evidence type="ECO:0000256" key="3">
    <source>
        <dbReference type="ARBA" id="ARBA00022692"/>
    </source>
</evidence>
<dbReference type="PANTHER" id="PTHR10783">
    <property type="entry name" value="XENOTROPIC AND POLYTROPIC RETROVIRUS RECEPTOR 1-RELATED"/>
    <property type="match status" value="1"/>
</dbReference>
<dbReference type="InterPro" id="IPR004331">
    <property type="entry name" value="SPX_dom"/>
</dbReference>
<evidence type="ECO:0000313" key="10">
    <source>
        <dbReference type="Ensembl" id="ENSPNAP00000050459.1"/>
    </source>
</evidence>
<evidence type="ECO:0000259" key="9">
    <source>
        <dbReference type="PROSITE" id="PS51382"/>
    </source>
</evidence>
<feature type="coiled-coil region" evidence="6">
    <location>
        <begin position="70"/>
        <end position="97"/>
    </location>
</feature>
<keyword evidence="11" id="KW-1185">Reference proteome</keyword>
<dbReference type="InterPro" id="IPR004342">
    <property type="entry name" value="EXS_C"/>
</dbReference>
<accession>A0AAR2JJT5</accession>
<dbReference type="PROSITE" id="PS51380">
    <property type="entry name" value="EXS"/>
    <property type="match status" value="1"/>
</dbReference>
<keyword evidence="4 7" id="KW-1133">Transmembrane helix</keyword>
<feature type="transmembrane region" description="Helical" evidence="7">
    <location>
        <begin position="441"/>
        <end position="462"/>
    </location>
</feature>
<feature type="transmembrane region" description="Helical" evidence="7">
    <location>
        <begin position="349"/>
        <end position="370"/>
    </location>
</feature>
<protein>
    <recommendedName>
        <fullName evidence="12">SPX domain-containing protein</fullName>
    </recommendedName>
</protein>
<evidence type="ECO:0008006" key="12">
    <source>
        <dbReference type="Google" id="ProtNLM"/>
    </source>
</evidence>
<evidence type="ECO:0000256" key="2">
    <source>
        <dbReference type="ARBA" id="ARBA00009665"/>
    </source>
</evidence>
<dbReference type="GO" id="GO:0006817">
    <property type="term" value="P:phosphate ion transport"/>
    <property type="evidence" value="ECO:0007669"/>
    <property type="project" value="TreeGrafter"/>
</dbReference>
<evidence type="ECO:0000313" key="11">
    <source>
        <dbReference type="Proteomes" id="UP001501920"/>
    </source>
</evidence>
<dbReference type="GO" id="GO:0005794">
    <property type="term" value="C:Golgi apparatus"/>
    <property type="evidence" value="ECO:0007669"/>
    <property type="project" value="TreeGrafter"/>
</dbReference>
<dbReference type="CDD" id="cd14477">
    <property type="entry name" value="SPX_XPR1_like"/>
    <property type="match status" value="1"/>
</dbReference>
<dbReference type="PROSITE" id="PS51382">
    <property type="entry name" value="SPX"/>
    <property type="match status" value="1"/>
</dbReference>
<comment type="subcellular location">
    <subcellularLocation>
        <location evidence="1">Membrane</location>
        <topology evidence="1">Multi-pass membrane protein</topology>
    </subcellularLocation>
</comment>
<evidence type="ECO:0000256" key="4">
    <source>
        <dbReference type="ARBA" id="ARBA00022989"/>
    </source>
</evidence>
<feature type="domain" description="EXS" evidence="8">
    <location>
        <begin position="369"/>
        <end position="575"/>
    </location>
</feature>
<evidence type="ECO:0000256" key="6">
    <source>
        <dbReference type="SAM" id="Coils"/>
    </source>
</evidence>
<dbReference type="Ensembl" id="ENSPNAT00000068084.1">
    <property type="protein sequence ID" value="ENSPNAP00000050459.1"/>
    <property type="gene ID" value="ENSPNAG00000026412.2"/>
</dbReference>